<dbReference type="AlphaFoldDB" id="A0A5B0QMW5"/>
<organism evidence="2 3">
    <name type="scientific">Puccinia graminis f. sp. tritici</name>
    <dbReference type="NCBI Taxonomy" id="56615"/>
    <lineage>
        <taxon>Eukaryota</taxon>
        <taxon>Fungi</taxon>
        <taxon>Dikarya</taxon>
        <taxon>Basidiomycota</taxon>
        <taxon>Pucciniomycotina</taxon>
        <taxon>Pucciniomycetes</taxon>
        <taxon>Pucciniales</taxon>
        <taxon>Pucciniaceae</taxon>
        <taxon>Puccinia</taxon>
    </lineage>
</organism>
<feature type="region of interest" description="Disordered" evidence="1">
    <location>
        <begin position="71"/>
        <end position="93"/>
    </location>
</feature>
<reference evidence="2 3" key="1">
    <citation type="submission" date="2019-05" db="EMBL/GenBank/DDBJ databases">
        <title>Emergence of the Ug99 lineage of the wheat stem rust pathogen through somatic hybridization.</title>
        <authorList>
            <person name="Li F."/>
            <person name="Upadhyaya N.M."/>
            <person name="Sperschneider J."/>
            <person name="Matny O."/>
            <person name="Nguyen-Phuc H."/>
            <person name="Mago R."/>
            <person name="Raley C."/>
            <person name="Miller M.E."/>
            <person name="Silverstein K.A.T."/>
            <person name="Henningsen E."/>
            <person name="Hirsch C.D."/>
            <person name="Visser B."/>
            <person name="Pretorius Z.A."/>
            <person name="Steffenson B.J."/>
            <person name="Schwessinger B."/>
            <person name="Dodds P.N."/>
            <person name="Figueroa M."/>
        </authorList>
    </citation>
    <scope>NUCLEOTIDE SEQUENCE [LARGE SCALE GENOMIC DNA]</scope>
    <source>
        <strain evidence="2 3">Ug99</strain>
    </source>
</reference>
<gene>
    <name evidence="2" type="ORF">PGTUg99_029943</name>
</gene>
<accession>A0A5B0QMW5</accession>
<name>A0A5B0QMW5_PUCGR</name>
<evidence type="ECO:0000313" key="3">
    <source>
        <dbReference type="Proteomes" id="UP000325313"/>
    </source>
</evidence>
<proteinExistence type="predicted"/>
<evidence type="ECO:0000313" key="2">
    <source>
        <dbReference type="EMBL" id="KAA1114214.1"/>
    </source>
</evidence>
<sequence>MVQFVKTCHPLAFLSTIATLLGPSVAYYFGTGATYWKFPRLPPPCVIQPCPPQPPGRGPPGLRPFFIPRPALNGVPVPPPVGPPGPHPPPGRP</sequence>
<dbReference type="Proteomes" id="UP000325313">
    <property type="component" value="Unassembled WGS sequence"/>
</dbReference>
<evidence type="ECO:0000256" key="1">
    <source>
        <dbReference type="SAM" id="MobiDB-lite"/>
    </source>
</evidence>
<comment type="caution">
    <text evidence="2">The sequence shown here is derived from an EMBL/GenBank/DDBJ whole genome shotgun (WGS) entry which is preliminary data.</text>
</comment>
<protein>
    <submittedName>
        <fullName evidence="2">Uncharacterized protein</fullName>
    </submittedName>
</protein>
<dbReference type="EMBL" id="VDEP01000273">
    <property type="protein sequence ID" value="KAA1114214.1"/>
    <property type="molecule type" value="Genomic_DNA"/>
</dbReference>
<feature type="compositionally biased region" description="Pro residues" evidence="1">
    <location>
        <begin position="76"/>
        <end position="93"/>
    </location>
</feature>